<name>A0A382CSU4_9ZZZZ</name>
<reference evidence="1" key="1">
    <citation type="submission" date="2018-05" db="EMBL/GenBank/DDBJ databases">
        <authorList>
            <person name="Lanie J.A."/>
            <person name="Ng W.-L."/>
            <person name="Kazmierczak K.M."/>
            <person name="Andrzejewski T.M."/>
            <person name="Davidsen T.M."/>
            <person name="Wayne K.J."/>
            <person name="Tettelin H."/>
            <person name="Glass J.I."/>
            <person name="Rusch D."/>
            <person name="Podicherti R."/>
            <person name="Tsui H.-C.T."/>
            <person name="Winkler M.E."/>
        </authorList>
    </citation>
    <scope>NUCLEOTIDE SEQUENCE</scope>
</reference>
<evidence type="ECO:0000313" key="1">
    <source>
        <dbReference type="EMBL" id="SVB28959.1"/>
    </source>
</evidence>
<dbReference type="AlphaFoldDB" id="A0A382CSU4"/>
<organism evidence="1">
    <name type="scientific">marine metagenome</name>
    <dbReference type="NCBI Taxonomy" id="408172"/>
    <lineage>
        <taxon>unclassified sequences</taxon>
        <taxon>metagenomes</taxon>
        <taxon>ecological metagenomes</taxon>
    </lineage>
</organism>
<dbReference type="EMBL" id="UINC01035866">
    <property type="protein sequence ID" value="SVB28959.1"/>
    <property type="molecule type" value="Genomic_DNA"/>
</dbReference>
<protein>
    <submittedName>
        <fullName evidence="1">Uncharacterized protein</fullName>
    </submittedName>
</protein>
<proteinExistence type="predicted"/>
<accession>A0A382CSU4</accession>
<gene>
    <name evidence="1" type="ORF">METZ01_LOCUS181813</name>
</gene>
<sequence>MFVIVVKLLKKFYEKTGVLFGSGYCGFA</sequence>